<dbReference type="Proteomes" id="UP001461498">
    <property type="component" value="Unassembled WGS sequence"/>
</dbReference>
<keyword evidence="3" id="KW-1185">Reference proteome</keyword>
<protein>
    <submittedName>
        <fullName evidence="2">Uncharacterized protein</fullName>
    </submittedName>
</protein>
<evidence type="ECO:0000256" key="1">
    <source>
        <dbReference type="SAM" id="MobiDB-lite"/>
    </source>
</evidence>
<feature type="compositionally biased region" description="Basic and acidic residues" evidence="1">
    <location>
        <begin position="65"/>
        <end position="77"/>
    </location>
</feature>
<proteinExistence type="predicted"/>
<organism evidence="2 3">
    <name type="scientific">Rhynocoris fuscipes</name>
    <dbReference type="NCBI Taxonomy" id="488301"/>
    <lineage>
        <taxon>Eukaryota</taxon>
        <taxon>Metazoa</taxon>
        <taxon>Ecdysozoa</taxon>
        <taxon>Arthropoda</taxon>
        <taxon>Hexapoda</taxon>
        <taxon>Insecta</taxon>
        <taxon>Pterygota</taxon>
        <taxon>Neoptera</taxon>
        <taxon>Paraneoptera</taxon>
        <taxon>Hemiptera</taxon>
        <taxon>Heteroptera</taxon>
        <taxon>Panheteroptera</taxon>
        <taxon>Cimicomorpha</taxon>
        <taxon>Reduviidae</taxon>
        <taxon>Harpactorinae</taxon>
        <taxon>Harpactorini</taxon>
        <taxon>Rhynocoris</taxon>
    </lineage>
</organism>
<accession>A0AAW1DSF8</accession>
<comment type="caution">
    <text evidence="2">The sequence shown here is derived from an EMBL/GenBank/DDBJ whole genome shotgun (WGS) entry which is preliminary data.</text>
</comment>
<feature type="compositionally biased region" description="Acidic residues" evidence="1">
    <location>
        <begin position="85"/>
        <end position="101"/>
    </location>
</feature>
<feature type="region of interest" description="Disordered" evidence="1">
    <location>
        <begin position="148"/>
        <end position="178"/>
    </location>
</feature>
<dbReference type="EMBL" id="JAPXFL010000001">
    <property type="protein sequence ID" value="KAK9511764.1"/>
    <property type="molecule type" value="Genomic_DNA"/>
</dbReference>
<sequence>MTSPSRPAAEHTEDQIVGELKSLSVMERSRRYGVVNSPTGLLAPIGKRRLPSPCSPDSALGSDDENGKSARNNDRTLNRGTDSAENADEDDDEEEEPDDIVCDGIREEPKARTLRTPSVVISDHSDDPFMATSTLTLDEIERIRAEYESDPIRRRSSSANNTGGDSGSDCSATSSWSSWGLDPDYALRSQRKTSDCSTCSTLSGEDDDTLQPVILQQVKVKKVCYLSFNYKNLLTIHV</sequence>
<gene>
    <name evidence="2" type="ORF">O3M35_000365</name>
</gene>
<evidence type="ECO:0000313" key="3">
    <source>
        <dbReference type="Proteomes" id="UP001461498"/>
    </source>
</evidence>
<evidence type="ECO:0000313" key="2">
    <source>
        <dbReference type="EMBL" id="KAK9511764.1"/>
    </source>
</evidence>
<name>A0AAW1DSF8_9HEMI</name>
<feature type="compositionally biased region" description="Low complexity" evidence="1">
    <location>
        <begin position="167"/>
        <end position="178"/>
    </location>
</feature>
<reference evidence="2 3" key="1">
    <citation type="submission" date="2022-12" db="EMBL/GenBank/DDBJ databases">
        <title>Chromosome-level genome assembly of true bugs.</title>
        <authorList>
            <person name="Ma L."/>
            <person name="Li H."/>
        </authorList>
    </citation>
    <scope>NUCLEOTIDE SEQUENCE [LARGE SCALE GENOMIC DNA]</scope>
    <source>
        <strain evidence="2">Lab_2022b</strain>
    </source>
</reference>
<feature type="region of interest" description="Disordered" evidence="1">
    <location>
        <begin position="1"/>
        <end position="127"/>
    </location>
</feature>
<dbReference type="AlphaFoldDB" id="A0AAW1DSF8"/>